<dbReference type="SMART" id="SM00512">
    <property type="entry name" value="Skp1"/>
    <property type="match status" value="1"/>
</dbReference>
<evidence type="ECO:0000259" key="6">
    <source>
        <dbReference type="Pfam" id="PF03931"/>
    </source>
</evidence>
<name>A0ABV2AK29_9EUKA</name>
<feature type="compositionally biased region" description="Basic and acidic residues" evidence="4">
    <location>
        <begin position="1"/>
        <end position="18"/>
    </location>
</feature>
<dbReference type="InterPro" id="IPR016073">
    <property type="entry name" value="Skp1_comp_POZ"/>
</dbReference>
<proteinExistence type="inferred from homology"/>
<dbReference type="InterPro" id="IPR011333">
    <property type="entry name" value="SKP1/BTB/POZ_sf"/>
</dbReference>
<reference evidence="7 8" key="1">
    <citation type="journal article" date="2024" name="BMC Biol.">
        <title>Comparative genomics of Ascetosporea gives new insight into the evolutionary basis for animal parasitism in Rhizaria.</title>
        <authorList>
            <person name="Hiltunen Thoren M."/>
            <person name="Onut-Brannstrom I."/>
            <person name="Alfjorden A."/>
            <person name="Peckova H."/>
            <person name="Swords F."/>
            <person name="Hooper C."/>
            <person name="Holzer A.S."/>
            <person name="Bass D."/>
            <person name="Burki F."/>
        </authorList>
    </citation>
    <scope>NUCLEOTIDE SEQUENCE [LARGE SCALE GENOMIC DNA]</scope>
    <source>
        <strain evidence="7">20-A016</strain>
    </source>
</reference>
<comment type="pathway">
    <text evidence="3">Protein modification; protein ubiquitination.</text>
</comment>
<dbReference type="Pfam" id="PF01466">
    <property type="entry name" value="Skp1"/>
    <property type="match status" value="1"/>
</dbReference>
<sequence>MDKTNKEKNPKSANDAEQKTLNLLSKEEESHPIDIDIAMKSSLIRTIWEGDRTERAIPLINVGSSELKKVIEFLKYHKNVPFEPIPTPLKSKNMREIVPEWDANFIEMDQSSLFKIILAANYLDIRDLLDLSCAKVATMIKGKSVEAIRECFGIENDFTKEELKAVKIENGWTNIE</sequence>
<keyword evidence="2 3" id="KW-0833">Ubl conjugation pathway</keyword>
<evidence type="ECO:0000313" key="8">
    <source>
        <dbReference type="Proteomes" id="UP001439008"/>
    </source>
</evidence>
<evidence type="ECO:0000256" key="1">
    <source>
        <dbReference type="ARBA" id="ARBA00009993"/>
    </source>
</evidence>
<protein>
    <recommendedName>
        <fullName evidence="9">SKP1-like protein</fullName>
    </recommendedName>
</protein>
<dbReference type="Gene3D" id="3.30.710.10">
    <property type="entry name" value="Potassium Channel Kv1.1, Chain A"/>
    <property type="match status" value="1"/>
</dbReference>
<evidence type="ECO:0000313" key="7">
    <source>
        <dbReference type="EMBL" id="MES1919829.1"/>
    </source>
</evidence>
<dbReference type="PANTHER" id="PTHR11165">
    <property type="entry name" value="SKP1"/>
    <property type="match status" value="1"/>
</dbReference>
<evidence type="ECO:0000256" key="3">
    <source>
        <dbReference type="PIRNR" id="PIRNR028729"/>
    </source>
</evidence>
<organism evidence="7 8">
    <name type="scientific">Bonamia ostreae</name>
    <dbReference type="NCBI Taxonomy" id="126728"/>
    <lineage>
        <taxon>Eukaryota</taxon>
        <taxon>Sar</taxon>
        <taxon>Rhizaria</taxon>
        <taxon>Endomyxa</taxon>
        <taxon>Ascetosporea</taxon>
        <taxon>Haplosporida</taxon>
        <taxon>Bonamia</taxon>
    </lineage>
</organism>
<comment type="caution">
    <text evidence="7">The sequence shown here is derived from an EMBL/GenBank/DDBJ whole genome shotgun (WGS) entry which is preliminary data.</text>
</comment>
<keyword evidence="8" id="KW-1185">Reference proteome</keyword>
<evidence type="ECO:0000256" key="2">
    <source>
        <dbReference type="ARBA" id="ARBA00022786"/>
    </source>
</evidence>
<dbReference type="InterPro" id="IPR001232">
    <property type="entry name" value="SKP1-like"/>
</dbReference>
<feature type="domain" description="SKP1 component dimerisation" evidence="5">
    <location>
        <begin position="127"/>
        <end position="172"/>
    </location>
</feature>
<gene>
    <name evidence="7" type="ORF">MHBO_001589</name>
</gene>
<evidence type="ECO:0000256" key="4">
    <source>
        <dbReference type="SAM" id="MobiDB-lite"/>
    </source>
</evidence>
<dbReference type="PIRSF" id="PIRSF028729">
    <property type="entry name" value="E3_ubiquit_lig_SCF_Skp"/>
    <property type="match status" value="1"/>
</dbReference>
<dbReference type="CDD" id="cd18322">
    <property type="entry name" value="BTB_POZ_SKP1"/>
    <property type="match status" value="1"/>
</dbReference>
<comment type="similarity">
    <text evidence="1 3">Belongs to the SKP1 family.</text>
</comment>
<dbReference type="InterPro" id="IPR016897">
    <property type="entry name" value="SKP1"/>
</dbReference>
<evidence type="ECO:0008006" key="9">
    <source>
        <dbReference type="Google" id="ProtNLM"/>
    </source>
</evidence>
<dbReference type="SUPFAM" id="SSF81382">
    <property type="entry name" value="Skp1 dimerisation domain-like"/>
    <property type="match status" value="1"/>
</dbReference>
<dbReference type="InterPro" id="IPR036296">
    <property type="entry name" value="SKP1-like_dim_sf"/>
</dbReference>
<accession>A0ABV2AK29</accession>
<feature type="region of interest" description="Disordered" evidence="4">
    <location>
        <begin position="1"/>
        <end position="22"/>
    </location>
</feature>
<dbReference type="EMBL" id="JBDODL010000414">
    <property type="protein sequence ID" value="MES1919829.1"/>
    <property type="molecule type" value="Genomic_DNA"/>
</dbReference>
<dbReference type="SUPFAM" id="SSF54695">
    <property type="entry name" value="POZ domain"/>
    <property type="match status" value="1"/>
</dbReference>
<dbReference type="Pfam" id="PF03931">
    <property type="entry name" value="Skp1_POZ"/>
    <property type="match status" value="1"/>
</dbReference>
<dbReference type="Proteomes" id="UP001439008">
    <property type="component" value="Unassembled WGS sequence"/>
</dbReference>
<dbReference type="InterPro" id="IPR016072">
    <property type="entry name" value="Skp1_comp_dimer"/>
</dbReference>
<feature type="domain" description="SKP1 component POZ" evidence="6">
    <location>
        <begin position="21"/>
        <end position="79"/>
    </location>
</feature>
<evidence type="ECO:0000259" key="5">
    <source>
        <dbReference type="Pfam" id="PF01466"/>
    </source>
</evidence>